<name>A0A6G1HIY1_9PEZI</name>
<sequence length="179" mass="19864">MSSPATKCVASSALQRRACCGSQLRERDKNIVSDSGSRNCCTLHIFSPLTRYRDCSIKCTDNLSSSTPRLLRLRTLPSREPCCCHHWTAQPAIDSRPYFSLLLLTRTWSIAPPSLQPILPPTSNLSNPTPPVGSPFFWELSFCITPFCSRIRVVKAQEATGARNRLIEHPYTSPRSAGA</sequence>
<reference evidence="1" key="1">
    <citation type="journal article" date="2020" name="Stud. Mycol.">
        <title>101 Dothideomycetes genomes: a test case for predicting lifestyles and emergence of pathogens.</title>
        <authorList>
            <person name="Haridas S."/>
            <person name="Albert R."/>
            <person name="Binder M."/>
            <person name="Bloem J."/>
            <person name="Labutti K."/>
            <person name="Salamov A."/>
            <person name="Andreopoulos B."/>
            <person name="Baker S."/>
            <person name="Barry K."/>
            <person name="Bills G."/>
            <person name="Bluhm B."/>
            <person name="Cannon C."/>
            <person name="Castanera R."/>
            <person name="Culley D."/>
            <person name="Daum C."/>
            <person name="Ezra D."/>
            <person name="Gonzalez J."/>
            <person name="Henrissat B."/>
            <person name="Kuo A."/>
            <person name="Liang C."/>
            <person name="Lipzen A."/>
            <person name="Lutzoni F."/>
            <person name="Magnuson J."/>
            <person name="Mondo S."/>
            <person name="Nolan M."/>
            <person name="Ohm R."/>
            <person name="Pangilinan J."/>
            <person name="Park H.-J."/>
            <person name="Ramirez L."/>
            <person name="Alfaro M."/>
            <person name="Sun H."/>
            <person name="Tritt A."/>
            <person name="Yoshinaga Y."/>
            <person name="Zwiers L.-H."/>
            <person name="Turgeon B."/>
            <person name="Goodwin S."/>
            <person name="Spatafora J."/>
            <person name="Crous P."/>
            <person name="Grigoriev I."/>
        </authorList>
    </citation>
    <scope>NUCLEOTIDE SEQUENCE</scope>
    <source>
        <strain evidence="1">CBS 262.69</strain>
    </source>
</reference>
<gene>
    <name evidence="1" type="ORF">EJ06DRAFT_251108</name>
</gene>
<evidence type="ECO:0000313" key="1">
    <source>
        <dbReference type="EMBL" id="KAF2395952.1"/>
    </source>
</evidence>
<dbReference type="EMBL" id="ML996709">
    <property type="protein sequence ID" value="KAF2395952.1"/>
    <property type="molecule type" value="Genomic_DNA"/>
</dbReference>
<accession>A0A6G1HIY1</accession>
<dbReference type="Proteomes" id="UP000799640">
    <property type="component" value="Unassembled WGS sequence"/>
</dbReference>
<keyword evidence="2" id="KW-1185">Reference proteome</keyword>
<dbReference type="AlphaFoldDB" id="A0A6G1HIY1"/>
<protein>
    <submittedName>
        <fullName evidence="1">Uncharacterized protein</fullName>
    </submittedName>
</protein>
<proteinExistence type="predicted"/>
<evidence type="ECO:0000313" key="2">
    <source>
        <dbReference type="Proteomes" id="UP000799640"/>
    </source>
</evidence>
<organism evidence="1 2">
    <name type="scientific">Trichodelitschia bisporula</name>
    <dbReference type="NCBI Taxonomy" id="703511"/>
    <lineage>
        <taxon>Eukaryota</taxon>
        <taxon>Fungi</taxon>
        <taxon>Dikarya</taxon>
        <taxon>Ascomycota</taxon>
        <taxon>Pezizomycotina</taxon>
        <taxon>Dothideomycetes</taxon>
        <taxon>Dothideomycetes incertae sedis</taxon>
        <taxon>Phaeotrichales</taxon>
        <taxon>Phaeotrichaceae</taxon>
        <taxon>Trichodelitschia</taxon>
    </lineage>
</organism>